<feature type="binding site" evidence="5">
    <location>
        <position position="244"/>
    </location>
    <ligand>
        <name>FAD</name>
        <dbReference type="ChEBI" id="CHEBI:57692"/>
    </ligand>
</feature>
<keyword evidence="2 5" id="KW-0285">Flavoprotein</keyword>
<evidence type="ECO:0000256" key="4">
    <source>
        <dbReference type="ARBA" id="ARBA00022991"/>
    </source>
</evidence>
<feature type="binding site" evidence="5">
    <location>
        <begin position="297"/>
        <end position="304"/>
    </location>
    <ligand>
        <name>FAD</name>
        <dbReference type="ChEBI" id="CHEBI:57692"/>
    </ligand>
</feature>
<dbReference type="GO" id="GO:0003677">
    <property type="term" value="F:DNA binding"/>
    <property type="evidence" value="ECO:0007669"/>
    <property type="project" value="TreeGrafter"/>
</dbReference>
<evidence type="ECO:0000256" key="2">
    <source>
        <dbReference type="ARBA" id="ARBA00022630"/>
    </source>
</evidence>
<feature type="site" description="Electron transfer via tryptophanyl radical" evidence="6">
    <location>
        <position position="386"/>
    </location>
</feature>
<evidence type="ECO:0000256" key="6">
    <source>
        <dbReference type="PIRSR" id="PIRSR602081-2"/>
    </source>
</evidence>
<evidence type="ECO:0000259" key="8">
    <source>
        <dbReference type="PROSITE" id="PS51645"/>
    </source>
</evidence>
<feature type="site" description="Electron transfer via tryptophanyl radical" evidence="6">
    <location>
        <position position="333"/>
    </location>
</feature>
<dbReference type="GO" id="GO:0003904">
    <property type="term" value="F:deoxyribodipyrimidine photo-lyase activity"/>
    <property type="evidence" value="ECO:0007669"/>
    <property type="project" value="TreeGrafter"/>
</dbReference>
<dbReference type="Proteomes" id="UP001431209">
    <property type="component" value="Unassembled WGS sequence"/>
</dbReference>
<feature type="binding site" evidence="5">
    <location>
        <begin position="399"/>
        <end position="401"/>
    </location>
    <ligand>
        <name>FAD</name>
        <dbReference type="ChEBI" id="CHEBI:57692"/>
    </ligand>
</feature>
<dbReference type="Pfam" id="PF00875">
    <property type="entry name" value="DNA_photolyase"/>
    <property type="match status" value="1"/>
</dbReference>
<evidence type="ECO:0000313" key="10">
    <source>
        <dbReference type="Proteomes" id="UP001431209"/>
    </source>
</evidence>
<evidence type="ECO:0000256" key="3">
    <source>
        <dbReference type="ARBA" id="ARBA00022827"/>
    </source>
</evidence>
<dbReference type="InterPro" id="IPR018394">
    <property type="entry name" value="DNA_photolyase_1_CS_C"/>
</dbReference>
<dbReference type="InterPro" id="IPR036134">
    <property type="entry name" value="Crypto/Photolyase_FAD-like_sf"/>
</dbReference>
<dbReference type="PANTHER" id="PTHR11455:SF22">
    <property type="entry name" value="CRYPTOCHROME DASH"/>
    <property type="match status" value="1"/>
</dbReference>
<dbReference type="InterPro" id="IPR036155">
    <property type="entry name" value="Crypto/Photolyase_N_sf"/>
</dbReference>
<feature type="domain" description="Photolyase/cryptochrome alpha/beta" evidence="8">
    <location>
        <begin position="6"/>
        <end position="141"/>
    </location>
</feature>
<organism evidence="9 10">
    <name type="scientific">Acrasis kona</name>
    <dbReference type="NCBI Taxonomy" id="1008807"/>
    <lineage>
        <taxon>Eukaryota</taxon>
        <taxon>Discoba</taxon>
        <taxon>Heterolobosea</taxon>
        <taxon>Tetramitia</taxon>
        <taxon>Eutetramitia</taxon>
        <taxon>Acrasidae</taxon>
        <taxon>Acrasis</taxon>
    </lineage>
</organism>
<dbReference type="PANTHER" id="PTHR11455">
    <property type="entry name" value="CRYPTOCHROME"/>
    <property type="match status" value="1"/>
</dbReference>
<dbReference type="Gene3D" id="3.40.50.620">
    <property type="entry name" value="HUPs"/>
    <property type="match status" value="1"/>
</dbReference>
<dbReference type="InterPro" id="IPR005101">
    <property type="entry name" value="Cryptochr/Photolyase_FAD-bd"/>
</dbReference>
<gene>
    <name evidence="9" type="ORF">AKO1_012445</name>
</gene>
<sequence>MTTPPSVTILWFRNDLRIHDNEALSRAIQFSEKNKSKLLPLYVFDDRQFTTSRVGNFIRSGPIRTKFLIESVEDLRNNFKKIGSNLMIKQGRPETIIGNLKSQVDIKGIFAQQEVGSEELNVDRAVKKKTPHFELVWMHTLLHPQDLHNVDPDNVPGIFTSFRRKVETNFQVRPPIDSPTDLSNTSLQNLGEEFWGQLPSVQDLIHEEEQRVDTRKVLDCKGGETEALKRVDSYIWKSNALGTYKETRDIMIGENSSSKFSPWLSLGCISPRLLYKQIKEYEKKVKANESTYWMVFELLWRDYFRFWGSNIGDNMFKVSGVRKYNNKYEKPTWSRNESDLKTWIRGETGYPVVDANMREIALTGWMSNRGRQIVASFLAKIMKMDWRLGAEYFESQLIDYDVTSNWCNWMYQAGVGNDPRDRVFNPIKQARDYDPHGEYIKKWLPELKNVPEDCIACPWKMSEQQQRASHCVIGDDYPKPIAFVPEPNKMAKRKPPKSK</sequence>
<keyword evidence="4 7" id="KW-0157">Chromophore</keyword>
<proteinExistence type="inferred from homology"/>
<feature type="binding site" evidence="5">
    <location>
        <begin position="257"/>
        <end position="261"/>
    </location>
    <ligand>
        <name>FAD</name>
        <dbReference type="ChEBI" id="CHEBI:57692"/>
    </ligand>
</feature>
<dbReference type="InterPro" id="IPR014133">
    <property type="entry name" value="Cry_DASH"/>
</dbReference>
<dbReference type="InterPro" id="IPR006050">
    <property type="entry name" value="DNA_photolyase_N"/>
</dbReference>
<dbReference type="EMBL" id="JAOPGA020000780">
    <property type="protein sequence ID" value="KAL0481610.1"/>
    <property type="molecule type" value="Genomic_DNA"/>
</dbReference>
<dbReference type="Gene3D" id="1.25.40.80">
    <property type="match status" value="1"/>
</dbReference>
<dbReference type="PRINTS" id="PR00147">
    <property type="entry name" value="DNAPHOTLYASE"/>
</dbReference>
<dbReference type="SUPFAM" id="SSF52425">
    <property type="entry name" value="Cryptochrome/photolyase, N-terminal domain"/>
    <property type="match status" value="1"/>
</dbReference>
<evidence type="ECO:0000256" key="7">
    <source>
        <dbReference type="RuleBase" id="RU367151"/>
    </source>
</evidence>
<evidence type="ECO:0000256" key="1">
    <source>
        <dbReference type="ARBA" id="ARBA00005862"/>
    </source>
</evidence>
<dbReference type="PROSITE" id="PS00394">
    <property type="entry name" value="DNA_PHOTOLYASES_1_1"/>
    <property type="match status" value="1"/>
</dbReference>
<dbReference type="InterPro" id="IPR002081">
    <property type="entry name" value="Cryptochrome/DNA_photolyase_1"/>
</dbReference>
<dbReference type="NCBIfam" id="TIGR02765">
    <property type="entry name" value="crypto_DASH"/>
    <property type="match status" value="1"/>
</dbReference>
<dbReference type="SUPFAM" id="SSF48173">
    <property type="entry name" value="Cryptochrome/photolyase FAD-binding domain"/>
    <property type="match status" value="1"/>
</dbReference>
<accession>A0AAW2YWT5</accession>
<dbReference type="Pfam" id="PF03441">
    <property type="entry name" value="FAD_binding_7"/>
    <property type="match status" value="1"/>
</dbReference>
<dbReference type="AlphaFoldDB" id="A0AAW2YWT5"/>
<feature type="site" description="Electron transfer via tryptophanyl radical" evidence="6">
    <location>
        <position position="409"/>
    </location>
</feature>
<protein>
    <recommendedName>
        <fullName evidence="7">Cryptochrome DASH</fullName>
    </recommendedName>
</protein>
<dbReference type="GO" id="GO:0071949">
    <property type="term" value="F:FAD binding"/>
    <property type="evidence" value="ECO:0007669"/>
    <property type="project" value="TreeGrafter"/>
</dbReference>
<keyword evidence="3 5" id="KW-0274">FAD</keyword>
<reference evidence="9 10" key="1">
    <citation type="submission" date="2024-03" db="EMBL/GenBank/DDBJ databases">
        <title>The Acrasis kona genome and developmental transcriptomes reveal deep origins of eukaryotic multicellular pathways.</title>
        <authorList>
            <person name="Sheikh S."/>
            <person name="Fu C.-J."/>
            <person name="Brown M.W."/>
            <person name="Baldauf S.L."/>
        </authorList>
    </citation>
    <scope>NUCLEOTIDE SEQUENCE [LARGE SCALE GENOMIC DNA]</scope>
    <source>
        <strain evidence="9 10">ATCC MYA-3509</strain>
    </source>
</reference>
<evidence type="ECO:0000256" key="5">
    <source>
        <dbReference type="PIRSR" id="PIRSR602081-1"/>
    </source>
</evidence>
<evidence type="ECO:0000313" key="9">
    <source>
        <dbReference type="EMBL" id="KAL0481610.1"/>
    </source>
</evidence>
<dbReference type="InterPro" id="IPR014729">
    <property type="entry name" value="Rossmann-like_a/b/a_fold"/>
</dbReference>
<comment type="cofactor">
    <cofactor evidence="5 7">
        <name>FAD</name>
        <dbReference type="ChEBI" id="CHEBI:57692"/>
    </cofactor>
    <text evidence="5 7">Binds 1 FAD per subunit.</text>
</comment>
<dbReference type="PROSITE" id="PS51645">
    <property type="entry name" value="PHR_CRY_ALPHA_BETA"/>
    <property type="match status" value="1"/>
</dbReference>
<comment type="function">
    <text evidence="7">May have a photoreceptor function.</text>
</comment>
<dbReference type="Gene3D" id="1.10.579.10">
    <property type="entry name" value="DNA Cyclobutane Dipyrimidine Photolyase, subunit A, domain 3"/>
    <property type="match status" value="1"/>
</dbReference>
<name>A0AAW2YWT5_9EUKA</name>
<dbReference type="GO" id="GO:0000719">
    <property type="term" value="P:photoreactive repair"/>
    <property type="evidence" value="ECO:0007669"/>
    <property type="project" value="TreeGrafter"/>
</dbReference>
<comment type="cofactor">
    <cofactor evidence="7">
        <name>(6R)-5,10-methylene-5,6,7,8-tetrahydrofolate</name>
        <dbReference type="ChEBI" id="CHEBI:15636"/>
    </cofactor>
    <text evidence="7">Binds 1 5,10-methenyltetrahydrofolate (MTHF) per subunit.</text>
</comment>
<comment type="caution">
    <text evidence="9">The sequence shown here is derived from an EMBL/GenBank/DDBJ whole genome shotgun (WGS) entry which is preliminary data.</text>
</comment>
<comment type="similarity">
    <text evidence="1 7">Belongs to the DNA photolyase class-1 family.</text>
</comment>
<keyword evidence="10" id="KW-1185">Reference proteome</keyword>